<comment type="subcellular location">
    <subcellularLocation>
        <location evidence="1">Membrane</location>
        <topology evidence="1">Single-pass type I membrane protein</topology>
    </subcellularLocation>
</comment>
<dbReference type="Pfam" id="PF08263">
    <property type="entry name" value="LRRNT_2"/>
    <property type="match status" value="1"/>
</dbReference>
<dbReference type="Gene3D" id="3.80.10.10">
    <property type="entry name" value="Ribonuclease Inhibitor"/>
    <property type="match status" value="2"/>
</dbReference>
<evidence type="ECO:0000256" key="3">
    <source>
        <dbReference type="ARBA" id="ARBA00022692"/>
    </source>
</evidence>
<keyword evidence="2" id="KW-0433">Leucine-rich repeat</keyword>
<gene>
    <name evidence="12" type="ORF">PanWU01x14_221620</name>
</gene>
<keyword evidence="13" id="KW-1185">Reference proteome</keyword>
<evidence type="ECO:0000256" key="5">
    <source>
        <dbReference type="ARBA" id="ARBA00022737"/>
    </source>
</evidence>
<name>A0A2P5BPA7_PARAD</name>
<dbReference type="InterPro" id="IPR046956">
    <property type="entry name" value="RLP23-like"/>
</dbReference>
<keyword evidence="8" id="KW-0675">Receptor</keyword>
<dbReference type="FunFam" id="3.80.10.10:FF:000383">
    <property type="entry name" value="Leucine-rich repeat receptor protein kinase EMS1"/>
    <property type="match status" value="1"/>
</dbReference>
<keyword evidence="6" id="KW-1133">Transmembrane helix</keyword>
<proteinExistence type="predicted"/>
<dbReference type="InterPro" id="IPR013210">
    <property type="entry name" value="LRR_N_plant-typ"/>
</dbReference>
<dbReference type="Proteomes" id="UP000237105">
    <property type="component" value="Unassembled WGS sequence"/>
</dbReference>
<dbReference type="EMBL" id="JXTB01000243">
    <property type="protein sequence ID" value="PON50629.1"/>
    <property type="molecule type" value="Genomic_DNA"/>
</dbReference>
<evidence type="ECO:0000256" key="2">
    <source>
        <dbReference type="ARBA" id="ARBA00022614"/>
    </source>
</evidence>
<evidence type="ECO:0000256" key="8">
    <source>
        <dbReference type="ARBA" id="ARBA00023170"/>
    </source>
</evidence>
<sequence>MEDNGCNNASIEHLDLSFNKLSGSLPNSLGYLRRLNYLQLFNNLISGPIPSSIGNLSNLEQLDLSFNNMNGTIPESLGQLTKLLVLVLFHNSFEGVISEANFQNLTNLSLLSLSSTKNSLVLKVRHNWVPPFSLFALVLSGIRLSPEFPAWLKTQKQLTGITVSDAAISGTIPDWFWGLSPQILYLDLTHNNFKGKLPDSLNFSFLGGSVDLSFNSLEGSVPLWYNLAYLLLRNNLLSGPIPSEIGHRNALLTFKEGLNDTSSCLSSWVGENCCNWLGVGCSNQTGHVTRLDLHSQYCFLSTVEEDNKTSVPCKQLSLGGKLNPSLLALKYLNYLDLNGNNFQGTPIPSFIRSLLNLRYLDLSHSSFPGMVPANLGNLSKLCHLDLYTMVYSPTLLGIRFALAPKSFFFAIS</sequence>
<dbReference type="GO" id="GO:0016020">
    <property type="term" value="C:membrane"/>
    <property type="evidence" value="ECO:0007669"/>
    <property type="project" value="UniProtKB-SubCell"/>
</dbReference>
<evidence type="ECO:0000259" key="11">
    <source>
        <dbReference type="Pfam" id="PF23598"/>
    </source>
</evidence>
<dbReference type="InterPro" id="IPR001611">
    <property type="entry name" value="Leu-rich_rpt"/>
</dbReference>
<evidence type="ECO:0000256" key="9">
    <source>
        <dbReference type="ARBA" id="ARBA00023180"/>
    </source>
</evidence>
<comment type="caution">
    <text evidence="12">The sequence shown here is derived from an EMBL/GenBank/DDBJ whole genome shotgun (WGS) entry which is preliminary data.</text>
</comment>
<dbReference type="AlphaFoldDB" id="A0A2P5BPA7"/>
<dbReference type="PANTHER" id="PTHR48063:SF29">
    <property type="entry name" value="LRR RECEPTOR-LIKE KINASE FAMILY PROTEIN"/>
    <property type="match status" value="1"/>
</dbReference>
<keyword evidence="4" id="KW-0732">Signal</keyword>
<evidence type="ECO:0000259" key="10">
    <source>
        <dbReference type="Pfam" id="PF08263"/>
    </source>
</evidence>
<dbReference type="InterPro" id="IPR055414">
    <property type="entry name" value="LRR_R13L4/SHOC2-like"/>
</dbReference>
<reference evidence="13" key="1">
    <citation type="submission" date="2016-06" db="EMBL/GenBank/DDBJ databases">
        <title>Parallel loss of symbiosis genes in relatives of nitrogen-fixing non-legume Parasponia.</title>
        <authorList>
            <person name="Van Velzen R."/>
            <person name="Holmer R."/>
            <person name="Bu F."/>
            <person name="Rutten L."/>
            <person name="Van Zeijl A."/>
            <person name="Liu W."/>
            <person name="Santuari L."/>
            <person name="Cao Q."/>
            <person name="Sharma T."/>
            <person name="Shen D."/>
            <person name="Roswanjaya Y."/>
            <person name="Wardhani T."/>
            <person name="Kalhor M.S."/>
            <person name="Jansen J."/>
            <person name="Van den Hoogen J."/>
            <person name="Gungor B."/>
            <person name="Hartog M."/>
            <person name="Hontelez J."/>
            <person name="Verver J."/>
            <person name="Yang W.-C."/>
            <person name="Schijlen E."/>
            <person name="Repin R."/>
            <person name="Schilthuizen M."/>
            <person name="Schranz E."/>
            <person name="Heidstra R."/>
            <person name="Miyata K."/>
            <person name="Fedorova E."/>
            <person name="Kohlen W."/>
            <person name="Bisseling T."/>
            <person name="Smit S."/>
            <person name="Geurts R."/>
        </authorList>
    </citation>
    <scope>NUCLEOTIDE SEQUENCE [LARGE SCALE GENOMIC DNA]</scope>
    <source>
        <strain evidence="13">cv. WU1-14</strain>
    </source>
</reference>
<evidence type="ECO:0000256" key="7">
    <source>
        <dbReference type="ARBA" id="ARBA00023136"/>
    </source>
</evidence>
<protein>
    <submittedName>
        <fullName evidence="12">LRR domain containing protein</fullName>
    </submittedName>
</protein>
<evidence type="ECO:0000313" key="12">
    <source>
        <dbReference type="EMBL" id="PON50629.1"/>
    </source>
</evidence>
<keyword evidence="5" id="KW-0677">Repeat</keyword>
<feature type="domain" description="Disease resistance R13L4/SHOC-2-like LRR" evidence="11">
    <location>
        <begin position="12"/>
        <end position="154"/>
    </location>
</feature>
<evidence type="ECO:0000256" key="6">
    <source>
        <dbReference type="ARBA" id="ARBA00022989"/>
    </source>
</evidence>
<dbReference type="STRING" id="3476.A0A2P5BPA7"/>
<accession>A0A2P5BPA7</accession>
<keyword evidence="3" id="KW-0812">Transmembrane</keyword>
<dbReference type="InterPro" id="IPR032675">
    <property type="entry name" value="LRR_dom_sf"/>
</dbReference>
<evidence type="ECO:0000256" key="1">
    <source>
        <dbReference type="ARBA" id="ARBA00004479"/>
    </source>
</evidence>
<dbReference type="Pfam" id="PF23598">
    <property type="entry name" value="LRR_14"/>
    <property type="match status" value="1"/>
</dbReference>
<dbReference type="SUPFAM" id="SSF52058">
    <property type="entry name" value="L domain-like"/>
    <property type="match status" value="2"/>
</dbReference>
<feature type="domain" description="Leucine-rich repeat-containing N-terminal plant-type" evidence="10">
    <location>
        <begin position="248"/>
        <end position="282"/>
    </location>
</feature>
<keyword evidence="7" id="KW-0472">Membrane</keyword>
<dbReference type="OrthoDB" id="1060944at2759"/>
<evidence type="ECO:0000313" key="13">
    <source>
        <dbReference type="Proteomes" id="UP000237105"/>
    </source>
</evidence>
<dbReference type="PANTHER" id="PTHR48063">
    <property type="entry name" value="LRR RECEPTOR-LIKE KINASE"/>
    <property type="match status" value="1"/>
</dbReference>
<evidence type="ECO:0000256" key="4">
    <source>
        <dbReference type="ARBA" id="ARBA00022729"/>
    </source>
</evidence>
<organism evidence="12 13">
    <name type="scientific">Parasponia andersonii</name>
    <name type="common">Sponia andersonii</name>
    <dbReference type="NCBI Taxonomy" id="3476"/>
    <lineage>
        <taxon>Eukaryota</taxon>
        <taxon>Viridiplantae</taxon>
        <taxon>Streptophyta</taxon>
        <taxon>Embryophyta</taxon>
        <taxon>Tracheophyta</taxon>
        <taxon>Spermatophyta</taxon>
        <taxon>Magnoliopsida</taxon>
        <taxon>eudicotyledons</taxon>
        <taxon>Gunneridae</taxon>
        <taxon>Pentapetalae</taxon>
        <taxon>rosids</taxon>
        <taxon>fabids</taxon>
        <taxon>Rosales</taxon>
        <taxon>Cannabaceae</taxon>
        <taxon>Parasponia</taxon>
    </lineage>
</organism>
<dbReference type="Pfam" id="PF00560">
    <property type="entry name" value="LRR_1"/>
    <property type="match status" value="4"/>
</dbReference>
<keyword evidence="9" id="KW-0325">Glycoprotein</keyword>
<dbReference type="PRINTS" id="PR00019">
    <property type="entry name" value="LEURICHRPT"/>
</dbReference>